<gene>
    <name evidence="9" type="ORF">TMES_06790</name>
</gene>
<dbReference type="AlphaFoldDB" id="A0A1Y2L384"/>
<dbReference type="Proteomes" id="UP000193391">
    <property type="component" value="Unassembled WGS sequence"/>
</dbReference>
<feature type="domain" description="FlgD/Vpr Ig-like" evidence="7">
    <location>
        <begin position="108"/>
        <end position="175"/>
    </location>
</feature>
<feature type="compositionally biased region" description="Acidic residues" evidence="6">
    <location>
        <begin position="252"/>
        <end position="262"/>
    </location>
</feature>
<dbReference type="Gene3D" id="2.60.40.4070">
    <property type="match status" value="1"/>
</dbReference>
<dbReference type="OrthoDB" id="9785233at2"/>
<evidence type="ECO:0000256" key="3">
    <source>
        <dbReference type="ARBA" id="ARBA00022795"/>
    </source>
</evidence>
<dbReference type="RefSeq" id="WP_085580736.1">
    <property type="nucleotide sequence ID" value="NZ_JFKA01000002.1"/>
</dbReference>
<evidence type="ECO:0000256" key="2">
    <source>
        <dbReference type="ARBA" id="ARBA00016013"/>
    </source>
</evidence>
<evidence type="ECO:0000256" key="4">
    <source>
        <dbReference type="ARBA" id="ARBA00024746"/>
    </source>
</evidence>
<dbReference type="Gene3D" id="2.30.30.910">
    <property type="match status" value="1"/>
</dbReference>
<organism evidence="9 10">
    <name type="scientific">Thalassospira mesophila</name>
    <dbReference type="NCBI Taxonomy" id="1293891"/>
    <lineage>
        <taxon>Bacteria</taxon>
        <taxon>Pseudomonadati</taxon>
        <taxon>Pseudomonadota</taxon>
        <taxon>Alphaproteobacteria</taxon>
        <taxon>Rhodospirillales</taxon>
        <taxon>Thalassospiraceae</taxon>
        <taxon>Thalassospira</taxon>
    </lineage>
</organism>
<dbReference type="EMBL" id="JFKA01000002">
    <property type="protein sequence ID" value="OSQ39674.1"/>
    <property type="molecule type" value="Genomic_DNA"/>
</dbReference>
<dbReference type="InterPro" id="IPR025963">
    <property type="entry name" value="FLgD_Tudor"/>
</dbReference>
<comment type="caution">
    <text evidence="9">The sequence shown here is derived from an EMBL/GenBank/DDBJ whole genome shotgun (WGS) entry which is preliminary data.</text>
</comment>
<keyword evidence="9" id="KW-0966">Cell projection</keyword>
<evidence type="ECO:0000256" key="5">
    <source>
        <dbReference type="RuleBase" id="RU362076"/>
    </source>
</evidence>
<keyword evidence="10" id="KW-1185">Reference proteome</keyword>
<evidence type="ECO:0000313" key="10">
    <source>
        <dbReference type="Proteomes" id="UP000193391"/>
    </source>
</evidence>
<name>A0A1Y2L384_9PROT</name>
<evidence type="ECO:0000256" key="6">
    <source>
        <dbReference type="SAM" id="MobiDB-lite"/>
    </source>
</evidence>
<evidence type="ECO:0000313" key="9">
    <source>
        <dbReference type="EMBL" id="OSQ39674.1"/>
    </source>
</evidence>
<keyword evidence="9" id="KW-0969">Cilium</keyword>
<comment type="function">
    <text evidence="4 5">Required for flagellar hook formation. May act as a scaffolding protein.</text>
</comment>
<dbReference type="GO" id="GO:0044781">
    <property type="term" value="P:bacterial-type flagellum organization"/>
    <property type="evidence" value="ECO:0007669"/>
    <property type="project" value="UniProtKB-UniRule"/>
</dbReference>
<sequence length="262" mass="27547">MTVSSLTNIGLQTSNANASSTASSTSLSQNFDTFLTLLTTQLKNQDPTSPMESDKFTDQLSQFAQVEQGIETNKNLENLLTMQGQQRQLSALSYVGAEIEAVGDTNWHTPGENLDFKYSISPDVPSAQLQIVDQSGKTVYSETVEDVSGVQSFSWDGKDNAGNDQAEGAYTMVIKPLGTDGETFKDDKGKEASVSIGIVGKVDSVDIGDDDIYLRIGDVSVPFATLTNVKLAANASNNASDGTSGTGSTGSDGDDTASDPAA</sequence>
<dbReference type="InterPro" id="IPR005648">
    <property type="entry name" value="FlgD"/>
</dbReference>
<keyword evidence="3 5" id="KW-1005">Bacterial flagellum biogenesis</keyword>
<comment type="similarity">
    <text evidence="1 5">Belongs to the FlgD family.</text>
</comment>
<dbReference type="Pfam" id="PF03963">
    <property type="entry name" value="FlgD"/>
    <property type="match status" value="1"/>
</dbReference>
<evidence type="ECO:0000256" key="1">
    <source>
        <dbReference type="ARBA" id="ARBA00010577"/>
    </source>
</evidence>
<protein>
    <recommendedName>
        <fullName evidence="2 5">Basal-body rod modification protein FlgD</fullName>
    </recommendedName>
</protein>
<feature type="region of interest" description="Disordered" evidence="6">
    <location>
        <begin position="234"/>
        <end position="262"/>
    </location>
</feature>
<accession>A0A1Y2L384</accession>
<proteinExistence type="inferred from homology"/>
<dbReference type="InterPro" id="IPR025965">
    <property type="entry name" value="FlgD/Vpr_Ig-like"/>
</dbReference>
<keyword evidence="9" id="KW-0282">Flagellum</keyword>
<dbReference type="Pfam" id="PF13861">
    <property type="entry name" value="FLgD_tudor"/>
    <property type="match status" value="1"/>
</dbReference>
<dbReference type="Pfam" id="PF13860">
    <property type="entry name" value="FlgD_ig"/>
    <property type="match status" value="1"/>
</dbReference>
<feature type="domain" description="FlgD Tudor-like" evidence="8">
    <location>
        <begin position="88"/>
        <end position="225"/>
    </location>
</feature>
<evidence type="ECO:0000259" key="8">
    <source>
        <dbReference type="Pfam" id="PF13861"/>
    </source>
</evidence>
<evidence type="ECO:0000259" key="7">
    <source>
        <dbReference type="Pfam" id="PF13860"/>
    </source>
</evidence>
<dbReference type="STRING" id="1293891.TMES_06790"/>
<reference evidence="9 10" key="1">
    <citation type="submission" date="2014-03" db="EMBL/GenBank/DDBJ databases">
        <title>The draft genome sequence of Thalassospira mesophila JCM 18969.</title>
        <authorList>
            <person name="Lai Q."/>
            <person name="Shao Z."/>
        </authorList>
    </citation>
    <scope>NUCLEOTIDE SEQUENCE [LARGE SCALE GENOMIC DNA]</scope>
    <source>
        <strain evidence="9 10">JCM 18969</strain>
    </source>
</reference>